<name>A0A9D4C206_DREPO</name>
<protein>
    <submittedName>
        <fullName evidence="1">Uncharacterized protein</fullName>
    </submittedName>
</protein>
<organism evidence="1 2">
    <name type="scientific">Dreissena polymorpha</name>
    <name type="common">Zebra mussel</name>
    <name type="synonym">Mytilus polymorpha</name>
    <dbReference type="NCBI Taxonomy" id="45954"/>
    <lineage>
        <taxon>Eukaryota</taxon>
        <taxon>Metazoa</taxon>
        <taxon>Spiralia</taxon>
        <taxon>Lophotrochozoa</taxon>
        <taxon>Mollusca</taxon>
        <taxon>Bivalvia</taxon>
        <taxon>Autobranchia</taxon>
        <taxon>Heteroconchia</taxon>
        <taxon>Euheterodonta</taxon>
        <taxon>Imparidentia</taxon>
        <taxon>Neoheterodontei</taxon>
        <taxon>Myida</taxon>
        <taxon>Dreissenoidea</taxon>
        <taxon>Dreissenidae</taxon>
        <taxon>Dreissena</taxon>
    </lineage>
</organism>
<reference evidence="1" key="1">
    <citation type="journal article" date="2019" name="bioRxiv">
        <title>The Genome of the Zebra Mussel, Dreissena polymorpha: A Resource for Invasive Species Research.</title>
        <authorList>
            <person name="McCartney M.A."/>
            <person name="Auch B."/>
            <person name="Kono T."/>
            <person name="Mallez S."/>
            <person name="Zhang Y."/>
            <person name="Obille A."/>
            <person name="Becker A."/>
            <person name="Abrahante J.E."/>
            <person name="Garbe J."/>
            <person name="Badalamenti J.P."/>
            <person name="Herman A."/>
            <person name="Mangelson H."/>
            <person name="Liachko I."/>
            <person name="Sullivan S."/>
            <person name="Sone E.D."/>
            <person name="Koren S."/>
            <person name="Silverstein K.A.T."/>
            <person name="Beckman K.B."/>
            <person name="Gohl D.M."/>
        </authorList>
    </citation>
    <scope>NUCLEOTIDE SEQUENCE</scope>
    <source>
        <strain evidence="1">Duluth1</strain>
        <tissue evidence="1">Whole animal</tissue>
    </source>
</reference>
<keyword evidence="2" id="KW-1185">Reference proteome</keyword>
<dbReference type="AlphaFoldDB" id="A0A9D4C206"/>
<evidence type="ECO:0000313" key="2">
    <source>
        <dbReference type="Proteomes" id="UP000828390"/>
    </source>
</evidence>
<comment type="caution">
    <text evidence="1">The sequence shown here is derived from an EMBL/GenBank/DDBJ whole genome shotgun (WGS) entry which is preliminary data.</text>
</comment>
<sequence length="106" mass="12303">MCPLVVKFNFYGDKCKIKDSARTQRRDSSVSVSDQFSKAMQDRRKKLMPYIVQARQQVKDVSLSYDVLNINRVRYTHNSPLRVQYRNCRNTTTGTDLLQPKGEAAQ</sequence>
<reference evidence="1" key="2">
    <citation type="submission" date="2020-11" db="EMBL/GenBank/DDBJ databases">
        <authorList>
            <person name="McCartney M.A."/>
            <person name="Auch B."/>
            <person name="Kono T."/>
            <person name="Mallez S."/>
            <person name="Becker A."/>
            <person name="Gohl D.M."/>
            <person name="Silverstein K.A.T."/>
            <person name="Koren S."/>
            <person name="Bechman K.B."/>
            <person name="Herman A."/>
            <person name="Abrahante J.E."/>
            <person name="Garbe J."/>
        </authorList>
    </citation>
    <scope>NUCLEOTIDE SEQUENCE</scope>
    <source>
        <strain evidence="1">Duluth1</strain>
        <tissue evidence="1">Whole animal</tissue>
    </source>
</reference>
<gene>
    <name evidence="1" type="ORF">DPMN_058423</name>
</gene>
<evidence type="ECO:0000313" key="1">
    <source>
        <dbReference type="EMBL" id="KAH3715711.1"/>
    </source>
</evidence>
<dbReference type="Proteomes" id="UP000828390">
    <property type="component" value="Unassembled WGS sequence"/>
</dbReference>
<proteinExistence type="predicted"/>
<dbReference type="EMBL" id="JAIWYP010000013">
    <property type="protein sequence ID" value="KAH3715711.1"/>
    <property type="molecule type" value="Genomic_DNA"/>
</dbReference>
<accession>A0A9D4C206</accession>